<comment type="subcellular location">
    <subcellularLocation>
        <location evidence="1">Membrane</location>
        <topology evidence="1">Multi-pass membrane protein</topology>
    </subcellularLocation>
</comment>
<evidence type="ECO:0000313" key="10">
    <source>
        <dbReference type="Proteomes" id="UP000051802"/>
    </source>
</evidence>
<feature type="transmembrane region" description="Helical" evidence="7">
    <location>
        <begin position="236"/>
        <end position="258"/>
    </location>
</feature>
<accession>A0A0R0AHP6</accession>
<evidence type="ECO:0000256" key="5">
    <source>
        <dbReference type="ARBA" id="ARBA00022989"/>
    </source>
</evidence>
<dbReference type="Gene3D" id="1.20.1540.10">
    <property type="entry name" value="Rhomboid-like"/>
    <property type="match status" value="1"/>
</dbReference>
<dbReference type="Pfam" id="PF01694">
    <property type="entry name" value="Rhomboid"/>
    <property type="match status" value="1"/>
</dbReference>
<evidence type="ECO:0000259" key="8">
    <source>
        <dbReference type="Pfam" id="PF01694"/>
    </source>
</evidence>
<feature type="domain" description="Peptidase S54 rhomboid" evidence="8">
    <location>
        <begin position="145"/>
        <end position="294"/>
    </location>
</feature>
<evidence type="ECO:0000256" key="6">
    <source>
        <dbReference type="ARBA" id="ARBA00023136"/>
    </source>
</evidence>
<protein>
    <submittedName>
        <fullName evidence="9">Rhomboid family protein</fullName>
    </submittedName>
</protein>
<keyword evidence="10" id="KW-1185">Reference proteome</keyword>
<evidence type="ECO:0000256" key="2">
    <source>
        <dbReference type="ARBA" id="ARBA00009045"/>
    </source>
</evidence>
<dbReference type="RefSeq" id="WP_057646130.1">
    <property type="nucleotide sequence ID" value="NZ_LLXU01000067.1"/>
</dbReference>
<reference evidence="9 10" key="1">
    <citation type="submission" date="2015-10" db="EMBL/GenBank/DDBJ databases">
        <title>Genome sequencing and analysis of members of genus Stenotrophomonas.</title>
        <authorList>
            <person name="Patil P.P."/>
            <person name="Midha S."/>
            <person name="Patil P.B."/>
        </authorList>
    </citation>
    <scope>NUCLEOTIDE SEQUENCE [LARGE SCALE GENOMIC DNA]</scope>
    <source>
        <strain evidence="9 10">JCM 16536</strain>
    </source>
</reference>
<comment type="caution">
    <text evidence="9">The sequence shown here is derived from an EMBL/GenBank/DDBJ whole genome shotgun (WGS) entry which is preliminary data.</text>
</comment>
<evidence type="ECO:0000313" key="9">
    <source>
        <dbReference type="EMBL" id="KRG44656.1"/>
    </source>
</evidence>
<dbReference type="GO" id="GO:0016020">
    <property type="term" value="C:membrane"/>
    <property type="evidence" value="ECO:0007669"/>
    <property type="project" value="UniProtKB-SubCell"/>
</dbReference>
<dbReference type="OrthoDB" id="9814037at2"/>
<keyword evidence="5 7" id="KW-1133">Transmembrane helix</keyword>
<feature type="transmembrane region" description="Helical" evidence="7">
    <location>
        <begin position="12"/>
        <end position="33"/>
    </location>
</feature>
<feature type="transmembrane region" description="Helical" evidence="7">
    <location>
        <begin position="278"/>
        <end position="295"/>
    </location>
</feature>
<dbReference type="InterPro" id="IPR035952">
    <property type="entry name" value="Rhomboid-like_sf"/>
</dbReference>
<evidence type="ECO:0000256" key="4">
    <source>
        <dbReference type="ARBA" id="ARBA00022801"/>
    </source>
</evidence>
<keyword evidence="6 7" id="KW-0472">Membrane</keyword>
<evidence type="ECO:0000256" key="1">
    <source>
        <dbReference type="ARBA" id="ARBA00004141"/>
    </source>
</evidence>
<name>A0A0R0AHP6_9GAMM</name>
<proteinExistence type="inferred from homology"/>
<comment type="similarity">
    <text evidence="2">Belongs to the peptidase S54 family.</text>
</comment>
<keyword evidence="3 7" id="KW-0812">Transmembrane</keyword>
<organism evidence="9 10">
    <name type="scientific">Stenotrophomonas panacihumi</name>
    <dbReference type="NCBI Taxonomy" id="676599"/>
    <lineage>
        <taxon>Bacteria</taxon>
        <taxon>Pseudomonadati</taxon>
        <taxon>Pseudomonadota</taxon>
        <taxon>Gammaproteobacteria</taxon>
        <taxon>Lysobacterales</taxon>
        <taxon>Lysobacteraceae</taxon>
        <taxon>Stenotrophomonas</taxon>
    </lineage>
</organism>
<evidence type="ECO:0000256" key="3">
    <source>
        <dbReference type="ARBA" id="ARBA00022692"/>
    </source>
</evidence>
<dbReference type="InterPro" id="IPR022764">
    <property type="entry name" value="Peptidase_S54_rhomboid_dom"/>
</dbReference>
<sequence length="483" mass="53328">MLILPLHKPLTLATWPWMTTLLLLANVIVFFGAQSGDTRAMGQAQRYYLDSGLAEQEMPAYRQYLLDSGRGDEVQALDDEDEDAQWGQLATAAVNDLGFRARLAQHAPGEDEDAQARWRPLRAEFDRRLDAIFTLRHMQRGSEWSPHRMLTAAFLHADPMHLIGNMLFLVALGLLLEGAIGPGWLLGVYVVGAYGSAAASVLWRWGEYGGGLGASGAIAAMMGAFCAVWGRQPVRFFYWFWVVFNYVRAPAILLFPLWLGWEVFNLLSQDDARVAFEAHAGGLVTGALMGALLVWTKQTRPAFLLDTPAVVVDDRWARAQRHLGRMENTEAESLLAELAAEQPQSFDVALARCRLARNAGQTQFLRERALTLLRLPATNAAQVQAQWGLAQTLPGDGVALPADVRSVLASQWIALGHLQEAERLLSLEGEGGPRDAQAQLWLKLALAHGARQSGDQQRLLAHLLQAFPDQPQATKARFLLDNL</sequence>
<dbReference type="SUPFAM" id="SSF144091">
    <property type="entry name" value="Rhomboid-like"/>
    <property type="match status" value="1"/>
</dbReference>
<feature type="transmembrane region" description="Helical" evidence="7">
    <location>
        <begin position="211"/>
        <end position="229"/>
    </location>
</feature>
<dbReference type="GO" id="GO:0004252">
    <property type="term" value="F:serine-type endopeptidase activity"/>
    <property type="evidence" value="ECO:0007669"/>
    <property type="project" value="InterPro"/>
</dbReference>
<evidence type="ECO:0000256" key="7">
    <source>
        <dbReference type="SAM" id="Phobius"/>
    </source>
</evidence>
<dbReference type="STRING" id="676599.ARC20_08305"/>
<dbReference type="PANTHER" id="PTHR43731:SF14">
    <property type="entry name" value="PRESENILIN-ASSOCIATED RHOMBOID-LIKE PROTEIN, MITOCHONDRIAL"/>
    <property type="match status" value="1"/>
</dbReference>
<feature type="transmembrane region" description="Helical" evidence="7">
    <location>
        <begin position="166"/>
        <end position="191"/>
    </location>
</feature>
<dbReference type="PANTHER" id="PTHR43731">
    <property type="entry name" value="RHOMBOID PROTEASE"/>
    <property type="match status" value="1"/>
</dbReference>
<dbReference type="EMBL" id="LLXU01000067">
    <property type="protein sequence ID" value="KRG44656.1"/>
    <property type="molecule type" value="Genomic_DNA"/>
</dbReference>
<keyword evidence="4" id="KW-0378">Hydrolase</keyword>
<dbReference type="Proteomes" id="UP000051802">
    <property type="component" value="Unassembled WGS sequence"/>
</dbReference>
<dbReference type="InterPro" id="IPR050925">
    <property type="entry name" value="Rhomboid_protease_S54"/>
</dbReference>
<gene>
    <name evidence="9" type="ORF">ARC20_08305</name>
</gene>
<dbReference type="AlphaFoldDB" id="A0A0R0AHP6"/>